<proteinExistence type="predicted"/>
<dbReference type="EMBL" id="KZ819189">
    <property type="protein sequence ID" value="PWZ02342.1"/>
    <property type="molecule type" value="Genomic_DNA"/>
</dbReference>
<accession>A0A317XW61</accession>
<protein>
    <submittedName>
        <fullName evidence="1">Uncharacterized protein</fullName>
    </submittedName>
</protein>
<evidence type="ECO:0000313" key="2">
    <source>
        <dbReference type="Proteomes" id="UP000246740"/>
    </source>
</evidence>
<evidence type="ECO:0000313" key="1">
    <source>
        <dbReference type="EMBL" id="PWZ02342.1"/>
    </source>
</evidence>
<dbReference type="Proteomes" id="UP000246740">
    <property type="component" value="Unassembled WGS sequence"/>
</dbReference>
<gene>
    <name evidence="1" type="ORF">BCV70DRAFT_62669</name>
</gene>
<organism evidence="1 2">
    <name type="scientific">Testicularia cyperi</name>
    <dbReference type="NCBI Taxonomy" id="1882483"/>
    <lineage>
        <taxon>Eukaryota</taxon>
        <taxon>Fungi</taxon>
        <taxon>Dikarya</taxon>
        <taxon>Basidiomycota</taxon>
        <taxon>Ustilaginomycotina</taxon>
        <taxon>Ustilaginomycetes</taxon>
        <taxon>Ustilaginales</taxon>
        <taxon>Anthracoideaceae</taxon>
        <taxon>Testicularia</taxon>
    </lineage>
</organism>
<dbReference type="AlphaFoldDB" id="A0A317XW61"/>
<keyword evidence="2" id="KW-1185">Reference proteome</keyword>
<sequence length="217" mass="23717">MSDEEGIRVELLQVHVEHASHELSVLLENLDMVPTRFADSHRVGMAPLLAASLQYSSRRIRVIVVPDPDVSNAAFSSPDLNAVASVCVDGSDVHAEPLIVPVEPDVLVVPVHSKISLIGGRDHERVPTNVLRSFFVDLGVFDVAIPKCEADAIGHRVRLAQAGVFVDIDHDSFKKSSAHHRASQRSQQDQASRARRHCLTVELSSVLEQCGRVDCSL</sequence>
<reference evidence="1 2" key="1">
    <citation type="journal article" date="2018" name="Mol. Biol. Evol.">
        <title>Broad Genomic Sampling Reveals a Smut Pathogenic Ancestry of the Fungal Clade Ustilaginomycotina.</title>
        <authorList>
            <person name="Kijpornyongpan T."/>
            <person name="Mondo S.J."/>
            <person name="Barry K."/>
            <person name="Sandor L."/>
            <person name="Lee J."/>
            <person name="Lipzen A."/>
            <person name="Pangilinan J."/>
            <person name="LaButti K."/>
            <person name="Hainaut M."/>
            <person name="Henrissat B."/>
            <person name="Grigoriev I.V."/>
            <person name="Spatafora J.W."/>
            <person name="Aime M.C."/>
        </authorList>
    </citation>
    <scope>NUCLEOTIDE SEQUENCE [LARGE SCALE GENOMIC DNA]</scope>
    <source>
        <strain evidence="1 2">MCA 3645</strain>
    </source>
</reference>
<dbReference type="InParanoid" id="A0A317XW61"/>
<name>A0A317XW61_9BASI</name>